<evidence type="ECO:0000256" key="2">
    <source>
        <dbReference type="ARBA" id="ARBA00022452"/>
    </source>
</evidence>
<evidence type="ECO:0000313" key="9">
    <source>
        <dbReference type="EMBL" id="TXH84419.1"/>
    </source>
</evidence>
<accession>A0A5C7SLS2</accession>
<protein>
    <submittedName>
        <fullName evidence="9">Outer membrane protein assembly factor</fullName>
    </submittedName>
</protein>
<reference evidence="9 10" key="1">
    <citation type="submission" date="2018-09" db="EMBL/GenBank/DDBJ databases">
        <title>Metagenome Assembled Genomes from an Advanced Water Purification Facility.</title>
        <authorList>
            <person name="Stamps B.W."/>
            <person name="Spear J.R."/>
        </authorList>
    </citation>
    <scope>NUCLEOTIDE SEQUENCE [LARGE SCALE GENOMIC DNA]</scope>
    <source>
        <strain evidence="9">Bin_27_1</strain>
    </source>
</reference>
<dbReference type="InterPro" id="IPR034746">
    <property type="entry name" value="POTRA"/>
</dbReference>
<dbReference type="PROSITE" id="PS51779">
    <property type="entry name" value="POTRA"/>
    <property type="match status" value="1"/>
</dbReference>
<feature type="chain" id="PRO_5023085473" evidence="7">
    <location>
        <begin position="30"/>
        <end position="585"/>
    </location>
</feature>
<keyword evidence="4 7" id="KW-0732">Signal</keyword>
<dbReference type="Gene3D" id="3.10.20.310">
    <property type="entry name" value="membrane protein fhac"/>
    <property type="match status" value="2"/>
</dbReference>
<feature type="signal peptide" evidence="7">
    <location>
        <begin position="1"/>
        <end position="29"/>
    </location>
</feature>
<evidence type="ECO:0000256" key="6">
    <source>
        <dbReference type="ARBA" id="ARBA00023237"/>
    </source>
</evidence>
<feature type="domain" description="POTRA" evidence="8">
    <location>
        <begin position="204"/>
        <end position="278"/>
    </location>
</feature>
<dbReference type="Pfam" id="PF01103">
    <property type="entry name" value="Omp85"/>
    <property type="match status" value="1"/>
</dbReference>
<dbReference type="Pfam" id="PF07244">
    <property type="entry name" value="POTRA"/>
    <property type="match status" value="1"/>
</dbReference>
<dbReference type="InterPro" id="IPR039910">
    <property type="entry name" value="D15-like"/>
</dbReference>
<comment type="caution">
    <text evidence="9">The sequence shown here is derived from an EMBL/GenBank/DDBJ whole genome shotgun (WGS) entry which is preliminary data.</text>
</comment>
<comment type="subcellular location">
    <subcellularLocation>
        <location evidence="1">Membrane</location>
    </subcellularLocation>
</comment>
<gene>
    <name evidence="9" type="ORF">E6Q80_11695</name>
</gene>
<sequence>MRSGVRHPLRRGLRFLALALAFAGGGALAQETLEVRLQAPDEVRPLLERHVRLLRQEALELPEEQADRSAMTRRARREVAGLLATEGYFSPRVRFDRSDARNWVLEVEPGPRTEIAQVELQFVGEIATSGPGGSEYLDLLRAGWSLPVGAPFSQGGWDGAKQALLDAVAARRYAAARIVASRAEIDPESARATLRVRIDSGPSFYLGELDVQGLEHLPTDLVERYSRLKPGAPYDREELLAFQTGLQNTPHFGSVIVDIERDPTLSAAVPVRVKVTEALPRYAGVGAGYSTNTGARVEFSYRDANLRKRGWEFSSGLRIEERRQALFADVFLPPRGRDRDSFGALYEASDLEGLKIDSQALGAARTTLRGDIETQLALRLQHENIEPAGAPSRSTNTLSANWTWKKRAVDNLLDPTRGYVLEFQVGGGSKTLFSDQDFLRFYSRVARYQPVRGTDVFILRGEAGVTLADSREGVPQDFLFRTGGAQSVRGYDYQSLGVKEGDATVGGRYLATASAEYVRWFRPQWGAAVFVDAGDAADTRADYDLRVGYGVGARWRSPAGPLAIDLAWGHQERSLRLHFGVAVAF</sequence>
<evidence type="ECO:0000256" key="7">
    <source>
        <dbReference type="SAM" id="SignalP"/>
    </source>
</evidence>
<keyword evidence="5" id="KW-0472">Membrane</keyword>
<keyword evidence="3" id="KW-0812">Transmembrane</keyword>
<evidence type="ECO:0000256" key="3">
    <source>
        <dbReference type="ARBA" id="ARBA00022692"/>
    </source>
</evidence>
<keyword evidence="6" id="KW-0998">Cell outer membrane</keyword>
<dbReference type="PANTHER" id="PTHR12815">
    <property type="entry name" value="SORTING AND ASSEMBLY MACHINERY SAMM50 PROTEIN FAMILY MEMBER"/>
    <property type="match status" value="1"/>
</dbReference>
<dbReference type="AlphaFoldDB" id="A0A5C7SLS2"/>
<dbReference type="EMBL" id="SSFD01000180">
    <property type="protein sequence ID" value="TXH84419.1"/>
    <property type="molecule type" value="Genomic_DNA"/>
</dbReference>
<evidence type="ECO:0000313" key="10">
    <source>
        <dbReference type="Proteomes" id="UP000321192"/>
    </source>
</evidence>
<dbReference type="PANTHER" id="PTHR12815:SF47">
    <property type="entry name" value="TRANSLOCATION AND ASSEMBLY MODULE SUBUNIT TAMA"/>
    <property type="match status" value="1"/>
</dbReference>
<dbReference type="InterPro" id="IPR000184">
    <property type="entry name" value="Bac_surfAg_D15"/>
</dbReference>
<evidence type="ECO:0000256" key="5">
    <source>
        <dbReference type="ARBA" id="ARBA00023136"/>
    </source>
</evidence>
<keyword evidence="2" id="KW-1134">Transmembrane beta strand</keyword>
<dbReference type="InterPro" id="IPR010827">
    <property type="entry name" value="BamA/TamA_POTRA"/>
</dbReference>
<evidence type="ECO:0000256" key="1">
    <source>
        <dbReference type="ARBA" id="ARBA00004370"/>
    </source>
</evidence>
<proteinExistence type="predicted"/>
<organism evidence="9 10">
    <name type="scientific">Thauera aminoaromatica</name>
    <dbReference type="NCBI Taxonomy" id="164330"/>
    <lineage>
        <taxon>Bacteria</taxon>
        <taxon>Pseudomonadati</taxon>
        <taxon>Pseudomonadota</taxon>
        <taxon>Betaproteobacteria</taxon>
        <taxon>Rhodocyclales</taxon>
        <taxon>Zoogloeaceae</taxon>
        <taxon>Thauera</taxon>
    </lineage>
</organism>
<dbReference type="Proteomes" id="UP000321192">
    <property type="component" value="Unassembled WGS sequence"/>
</dbReference>
<evidence type="ECO:0000256" key="4">
    <source>
        <dbReference type="ARBA" id="ARBA00022729"/>
    </source>
</evidence>
<name>A0A5C7SLS2_THASP</name>
<dbReference type="Gene3D" id="2.40.160.50">
    <property type="entry name" value="membrane protein fhac: a member of the omp85/tpsb transporter family"/>
    <property type="match status" value="1"/>
</dbReference>
<evidence type="ECO:0000259" key="8">
    <source>
        <dbReference type="PROSITE" id="PS51779"/>
    </source>
</evidence>
<dbReference type="GO" id="GO:0019867">
    <property type="term" value="C:outer membrane"/>
    <property type="evidence" value="ECO:0007669"/>
    <property type="project" value="InterPro"/>
</dbReference>